<reference evidence="2 3" key="1">
    <citation type="submission" date="2019-06" db="EMBL/GenBank/DDBJ databases">
        <title>Description of Kitasatospora acidophila sp. nov. isolated from pine grove soil, and reclassification of Streptomyces novaecaesareae to Kitasatospora novaeceasareae comb. nov.</title>
        <authorList>
            <person name="Kim M.J."/>
        </authorList>
    </citation>
    <scope>NUCLEOTIDE SEQUENCE [LARGE SCALE GENOMIC DNA]</scope>
    <source>
        <strain evidence="2 3">MMS16-CNU292</strain>
    </source>
</reference>
<dbReference type="EMBL" id="VIGB01000003">
    <property type="protein sequence ID" value="TQF03709.1"/>
    <property type="molecule type" value="Genomic_DNA"/>
</dbReference>
<organism evidence="2 3">
    <name type="scientific">Kitasatospora acidiphila</name>
    <dbReference type="NCBI Taxonomy" id="2567942"/>
    <lineage>
        <taxon>Bacteria</taxon>
        <taxon>Bacillati</taxon>
        <taxon>Actinomycetota</taxon>
        <taxon>Actinomycetes</taxon>
        <taxon>Kitasatosporales</taxon>
        <taxon>Streptomycetaceae</taxon>
        <taxon>Kitasatospora</taxon>
    </lineage>
</organism>
<feature type="region of interest" description="Disordered" evidence="1">
    <location>
        <begin position="105"/>
        <end position="129"/>
    </location>
</feature>
<name>A0A540W3V7_9ACTN</name>
<dbReference type="Gene3D" id="1.10.287.1060">
    <property type="entry name" value="ESAT-6-like"/>
    <property type="match status" value="1"/>
</dbReference>
<dbReference type="AlphaFoldDB" id="A0A540W3V7"/>
<keyword evidence="3" id="KW-1185">Reference proteome</keyword>
<dbReference type="InterPro" id="IPR036689">
    <property type="entry name" value="ESAT-6-like_sf"/>
</dbReference>
<evidence type="ECO:0000313" key="3">
    <source>
        <dbReference type="Proteomes" id="UP000319103"/>
    </source>
</evidence>
<proteinExistence type="predicted"/>
<evidence type="ECO:0000256" key="1">
    <source>
        <dbReference type="SAM" id="MobiDB-lite"/>
    </source>
</evidence>
<evidence type="ECO:0000313" key="2">
    <source>
        <dbReference type="EMBL" id="TQF03709.1"/>
    </source>
</evidence>
<sequence>MVTFHDLHNADLSSLDSLATDFEQMVRSWDLSTSLDNSVLGPLQGSGWTGDAANAAADHIKNIRTQLDAAFDEASAMARALRDAHTEFAAAQQDLTNALHSATDHSMTVDDDGNVHWQSKTNPDDPQATSQLKSLQQAADGIKQSIDAAVARATEADNAAAAALAGDTGTNTTSFNSTPIGGIPEEEAQQAADLLRQGGNITDAQLTQLDRLLKAHSGDQRFATAFYTSLGPEGFLKSLGAVDQGPVNAKRTDMLTSLQSDLGLTLATATSTKSQPHLSDDWEAGLRAAGAKQYDVTTAPPSGGRPYGYQILSNVLRTGNYDAHFLDPIAEHVTQLTQADPGRWDHALYLSGLTHQDGIGFGDGGYNPMSGVLEALGHSPDAATAFFSNKATLYNPDGTVKSTGADNNYLALLTNAKGNPILQDTLLSKNDAHNGVAPDEATALGHALEAATTGVPWDSSATDLPQHTPQTSAVMSAVVNTFGAGDGPKLLHGAGAPFANINGSLGNMMAAYIGDIQTAVNGGGMAPMATFGVPANLNDGNTYKLLATLGRDPDAYASIVQAQQAYTTAQIQDVLQHRSDHHELAAAISNAARPGGAVEGIINSARANEIMTNQQVHDAAFNAKVDQHAQWATKIWGLTGGKAVDKIPVAGGYANDQVGKIIQNVANSYKIDTSGQSTDQAIASMLGGSTGSSASQAVYAAATGMNLSPTDLADLSNSAVAGAQDGFSRGSLIFDGGVNAGASTGVKG</sequence>
<dbReference type="RefSeq" id="WP_141634321.1">
    <property type="nucleotide sequence ID" value="NZ_VIGB01000003.1"/>
</dbReference>
<protein>
    <submittedName>
        <fullName evidence="2">Uncharacterized protein</fullName>
    </submittedName>
</protein>
<accession>A0A540W3V7</accession>
<dbReference type="SUPFAM" id="SSF140453">
    <property type="entry name" value="EsxAB dimer-like"/>
    <property type="match status" value="1"/>
</dbReference>
<comment type="caution">
    <text evidence="2">The sequence shown here is derived from an EMBL/GenBank/DDBJ whole genome shotgun (WGS) entry which is preliminary data.</text>
</comment>
<dbReference type="Proteomes" id="UP000319103">
    <property type="component" value="Unassembled WGS sequence"/>
</dbReference>
<gene>
    <name evidence="2" type="ORF">E6W39_17570</name>
</gene>
<dbReference type="OrthoDB" id="3874126at2"/>